<dbReference type="AlphaFoldDB" id="A0A3A9ZFY6"/>
<dbReference type="PANTHER" id="PTHR46696">
    <property type="entry name" value="P450, PUTATIVE (EUROFUNG)-RELATED"/>
    <property type="match status" value="1"/>
</dbReference>
<keyword evidence="3 7" id="KW-0479">Metal-binding</keyword>
<dbReference type="PROSITE" id="PS00086">
    <property type="entry name" value="CYTOCHROME_P450"/>
    <property type="match status" value="1"/>
</dbReference>
<dbReference type="EMBL" id="RBAL01000001">
    <property type="protein sequence ID" value="RKN47200.1"/>
    <property type="molecule type" value="Genomic_DNA"/>
</dbReference>
<dbReference type="CDD" id="cd11029">
    <property type="entry name" value="CYP107-like"/>
    <property type="match status" value="1"/>
</dbReference>
<dbReference type="GO" id="GO:0016705">
    <property type="term" value="F:oxidoreductase activity, acting on paired donors, with incorporation or reduction of molecular oxygen"/>
    <property type="evidence" value="ECO:0007669"/>
    <property type="project" value="InterPro"/>
</dbReference>
<dbReference type="PRINTS" id="PR00359">
    <property type="entry name" value="BP450"/>
</dbReference>
<dbReference type="RefSeq" id="WP_120675127.1">
    <property type="nucleotide sequence ID" value="NZ_RBAL01000001.1"/>
</dbReference>
<gene>
    <name evidence="8" type="ORF">D7294_03265</name>
</gene>
<sequence length="405" mass="43862">MEYQPVVIDPSGRDIAGEARRLRGLGEAVRVVLPGGVEGWAITSHALTKRLLTDPRISKDASLHWPAFIEGTIDQSWPLYPWVAIKNMLSTYGAEHARLRKLVAPAFTARRTTAMRPIVAQITGELLDSLAAAPAGEPVDLCTAFNQPLPVRVICELYGVPPRMRAEMQRVAGAPFRTSASAEEIGADFMRLQEILADLVAGKREEPADDLTSALIAAREDGDSLSEQELFHTLTLVLTAGHETTVHLLGNAVHALLTRPEQLDLIRSGKATWAALVEETLRFSPSVANLPLRFATEPIDLPDGTTLPSGEPILLALRAAGTDTEHFGADAGRFDVTRESADEHLSFGYGVHHCLGAPLARLEAQTALPALFARFPRLALAEADPEPYPSFISNGFRALPVHLNP</sequence>
<keyword evidence="6 7" id="KW-0503">Monooxygenase</keyword>
<accession>A0A3A9ZFY6</accession>
<dbReference type="InterPro" id="IPR036396">
    <property type="entry name" value="Cyt_P450_sf"/>
</dbReference>
<dbReference type="PANTHER" id="PTHR46696:SF1">
    <property type="entry name" value="CYTOCHROME P450 YJIB-RELATED"/>
    <property type="match status" value="1"/>
</dbReference>
<dbReference type="PRINTS" id="PR00385">
    <property type="entry name" value="P450"/>
</dbReference>
<keyword evidence="5 7" id="KW-0408">Iron</keyword>
<keyword evidence="2 7" id="KW-0349">Heme</keyword>
<evidence type="ECO:0000256" key="1">
    <source>
        <dbReference type="ARBA" id="ARBA00010617"/>
    </source>
</evidence>
<evidence type="ECO:0000256" key="3">
    <source>
        <dbReference type="ARBA" id="ARBA00022723"/>
    </source>
</evidence>
<dbReference type="Gene3D" id="1.10.630.10">
    <property type="entry name" value="Cytochrome P450"/>
    <property type="match status" value="1"/>
</dbReference>
<evidence type="ECO:0000256" key="4">
    <source>
        <dbReference type="ARBA" id="ARBA00023002"/>
    </source>
</evidence>
<evidence type="ECO:0000256" key="6">
    <source>
        <dbReference type="ARBA" id="ARBA00023033"/>
    </source>
</evidence>
<keyword evidence="4 7" id="KW-0560">Oxidoreductase</keyword>
<evidence type="ECO:0000313" key="9">
    <source>
        <dbReference type="Proteomes" id="UP000272474"/>
    </source>
</evidence>
<evidence type="ECO:0000256" key="5">
    <source>
        <dbReference type="ARBA" id="ARBA00023004"/>
    </source>
</evidence>
<comment type="similarity">
    <text evidence="1 7">Belongs to the cytochrome P450 family.</text>
</comment>
<comment type="caution">
    <text evidence="8">The sequence shown here is derived from an EMBL/GenBank/DDBJ whole genome shotgun (WGS) entry which is preliminary data.</text>
</comment>
<dbReference type="Proteomes" id="UP000272474">
    <property type="component" value="Unassembled WGS sequence"/>
</dbReference>
<dbReference type="GO" id="GO:0005506">
    <property type="term" value="F:iron ion binding"/>
    <property type="evidence" value="ECO:0007669"/>
    <property type="project" value="InterPro"/>
</dbReference>
<evidence type="ECO:0000313" key="8">
    <source>
        <dbReference type="EMBL" id="RKN47200.1"/>
    </source>
</evidence>
<dbReference type="InterPro" id="IPR002397">
    <property type="entry name" value="Cyt_P450_B"/>
</dbReference>
<dbReference type="Pfam" id="PF00067">
    <property type="entry name" value="p450"/>
    <property type="match status" value="2"/>
</dbReference>
<evidence type="ECO:0000256" key="2">
    <source>
        <dbReference type="ARBA" id="ARBA00022617"/>
    </source>
</evidence>
<keyword evidence="9" id="KW-1185">Reference proteome</keyword>
<dbReference type="OrthoDB" id="5500002at2"/>
<reference evidence="8 9" key="1">
    <citation type="journal article" date="2014" name="Int. J. Syst. Evol. Microbiol.">
        <title>Streptomyces hoynatensis sp. nov., isolated from deep marine sediment.</title>
        <authorList>
            <person name="Veyisoglu A."/>
            <person name="Sahin N."/>
        </authorList>
    </citation>
    <scope>NUCLEOTIDE SEQUENCE [LARGE SCALE GENOMIC DNA]</scope>
    <source>
        <strain evidence="8 9">KCTC 29097</strain>
    </source>
</reference>
<dbReference type="FunFam" id="1.10.630.10:FF:000018">
    <property type="entry name" value="Cytochrome P450 monooxygenase"/>
    <property type="match status" value="1"/>
</dbReference>
<evidence type="ECO:0000256" key="7">
    <source>
        <dbReference type="RuleBase" id="RU000461"/>
    </source>
</evidence>
<name>A0A3A9ZFY6_9ACTN</name>
<dbReference type="GO" id="GO:0004497">
    <property type="term" value="F:monooxygenase activity"/>
    <property type="evidence" value="ECO:0007669"/>
    <property type="project" value="UniProtKB-KW"/>
</dbReference>
<dbReference type="GO" id="GO:0020037">
    <property type="term" value="F:heme binding"/>
    <property type="evidence" value="ECO:0007669"/>
    <property type="project" value="InterPro"/>
</dbReference>
<proteinExistence type="inferred from homology"/>
<protein>
    <submittedName>
        <fullName evidence="8">Cytochrome P450</fullName>
    </submittedName>
</protein>
<dbReference type="SUPFAM" id="SSF48264">
    <property type="entry name" value="Cytochrome P450"/>
    <property type="match status" value="1"/>
</dbReference>
<dbReference type="InterPro" id="IPR001128">
    <property type="entry name" value="Cyt_P450"/>
</dbReference>
<organism evidence="8 9">
    <name type="scientific">Streptomyces hoynatensis</name>
    <dbReference type="NCBI Taxonomy" id="1141874"/>
    <lineage>
        <taxon>Bacteria</taxon>
        <taxon>Bacillati</taxon>
        <taxon>Actinomycetota</taxon>
        <taxon>Actinomycetes</taxon>
        <taxon>Kitasatosporales</taxon>
        <taxon>Streptomycetaceae</taxon>
        <taxon>Streptomyces</taxon>
    </lineage>
</organism>
<dbReference type="InterPro" id="IPR017972">
    <property type="entry name" value="Cyt_P450_CS"/>
</dbReference>